<keyword evidence="5" id="KW-1185">Reference proteome</keyword>
<organism evidence="4 5">
    <name type="scientific">Tritrichomonas foetus</name>
    <dbReference type="NCBI Taxonomy" id="1144522"/>
    <lineage>
        <taxon>Eukaryota</taxon>
        <taxon>Metamonada</taxon>
        <taxon>Parabasalia</taxon>
        <taxon>Tritrichomonadida</taxon>
        <taxon>Tritrichomonadidae</taxon>
        <taxon>Tritrichomonas</taxon>
    </lineage>
</organism>
<feature type="signal peptide" evidence="3">
    <location>
        <begin position="1"/>
        <end position="17"/>
    </location>
</feature>
<proteinExistence type="predicted"/>
<feature type="region of interest" description="Disordered" evidence="1">
    <location>
        <begin position="1731"/>
        <end position="1755"/>
    </location>
</feature>
<dbReference type="VEuPathDB" id="TrichDB:TRFO_16278"/>
<keyword evidence="3" id="KW-0732">Signal</keyword>
<accession>A0A1J4KV02</accession>
<feature type="transmembrane region" description="Helical" evidence="2">
    <location>
        <begin position="2074"/>
        <end position="2097"/>
    </location>
</feature>
<feature type="compositionally biased region" description="Basic and acidic residues" evidence="1">
    <location>
        <begin position="1731"/>
        <end position="1740"/>
    </location>
</feature>
<evidence type="ECO:0000313" key="5">
    <source>
        <dbReference type="Proteomes" id="UP000179807"/>
    </source>
</evidence>
<evidence type="ECO:0000256" key="2">
    <source>
        <dbReference type="SAM" id="Phobius"/>
    </source>
</evidence>
<keyword evidence="2" id="KW-1133">Transmembrane helix</keyword>
<feature type="chain" id="PRO_5013334963" evidence="3">
    <location>
        <begin position="18"/>
        <end position="2124"/>
    </location>
</feature>
<evidence type="ECO:0000313" key="4">
    <source>
        <dbReference type="EMBL" id="OHT13518.1"/>
    </source>
</evidence>
<sequence length="2124" mass="238728">MLFALFTFVASESICLCLISCLKNCDQSLGETIILNSSSNFQETLLEYPNYTIYIDESITTSSLSLSSFNNLELNLQPLHNSKINVRLNDVQDSNVYSLILKAPDDQSEFKITFHSTGTIFNVANNIELENVIITFEDSQGQSNKSKFENVNAASMNCDKSVFNFAKKANTTNFYFNPYNINDLDTYLTVESSDSIQIMMKNDKTITETLTVTSKFIDFEPKSNGFLNNVIINSQMLDNNEYFTSITLNGINNIIMNDSEWPSSYFINVRNSSPTVFCKSATIPLNIKISKSNVTFIIYNKKTQFTQNIFAEYILLDADSSLNANSENRINTTFNSIQSTVQVNLPYLDVHVLLFQSYGSSTTYYPFIPCIGLTTSSTMTIYASTRSYSFSRLNVILDFDTSQPDANYEAFYQTEGVSFFTYLAAKSPGGGTQVMYINTRGNFIHGFCENMGKLSSISKSSSLAINFEIIESDYSYKLSFHMKKPSQIPINLCFDCKGSFDEYVKITGHSNLENFSTDFFSPNVQELNIIFQTNLSNLYLGDLQTDNLSIRLEGSKNTYIETLDFGHENPDQIASIEFYSFNFISDLYLNSKKLIFNMNSNPTFQENVVLTFPEGLVLISDASTLNKTNFFNHINRKIYKVEMSGYYLMNEIHVNDKSINFFNSNSKYPFNELLIEKIDRLSVDFNINSYGWKSELNVILLSDLTIPFTVIYSKTSTKSIKQQLILSNFDQHKFANNFAVDHSDNDVDIILDGPFDKSSLALQGTGTVTYTSQYSRVKYYCVCNDDNCNHCNQGYDQVQTISNEDVQDYNNLTIIVCGPSNELTIDLSILTQKVVNIGGVFGNELIKFTASTDKVQLTSLNIFQKLNFYFTNVEQISISEIVIVNESVITNASTTQINVDKMYAQFSHLTSFKDIQINEMLTVTGNPESIEKTIKFNNLYSGKQELVALIRSPENDKITVEQGINSVKIGTVTFNMQNKVTNQIYIAPESPKSTIVISCQTLSSDLLPINLHSLNDGTILEIFGVFPSTNDSNPLITIINTTKTTFKINTTLVPLLFQKISESINFVALVPVTTFDHAFSSTGSSFSINALRDESVSFATINFKDISSEYSTITFSFSQNNININIDTLNSTCVLNTYVDLDGNSKITVNNELIGKINTITATIHIVDNLNDPRVIEFITKQILLITVPESSISNVKIDNFKVNKLEQKPTHGFIDGNFELIVSDSGEIHLRMKENPSLIPYSICFGTSDNDIFGNICELKFTEENVFNEFFNQMESQPSALELTINELNSKENPINFDIKSFHNLVLNIYGKEHPTVFVNFGVNKIEFLTLNNVIISALDSFDINNVTLVDGGFSEETNLEGIDFILSDLLSLKVTQLSTYSNRLEISADVESFSFSISAGSFSLDSIKDRQFVSNLENTFFNLKAKSISFEAEEGLTTTPQINIETTADTINIGSNFDTIKDPKINLVLTKTQNPDVYIESFPFYINDLMYSTNLYVYPFMYGEDFVISEDVSLENKSVKLDVEEALQNMNEFIFDMTGKFDIIGKSSFNIYSYDDDYPYYCKATSQVIIADGSSAELTNVVLNNKVILNGKSSLKIAMEGNDDTDLFSQSQSIVEINFNLNGFPTLELCDSSNTPPKNLIISSENEMDSNMQKLFNNKTFQIVKFNNGKCNKWISKVEISEKYSQFITPICESDDVLSIICQIGEITHDPSSEIVIPSKEIPTKVSETEDLKTDESHNSPSPEIPITLTNEPTDDKIYSDSNNIIINENGFFETDTGKQIEVDQSDNKPVIIEISQKDVTLSSTYPSNLFISPTIENSIITIDNIAEKATLGIRANYVSATVVIPKAKSSINILTSNNVHGKLTIECIDKSEDTLELNQIIANGGNLHLFTKLNIEEIYFNSIQINSNTKITAENAARSSVKLVDDKNKEIKTDLFVITKDSTAELDKVSVEKRLSLCENSKLIIHDQLDVDDNTNISINFYDTHKSAITVNGEIDGKPSMVQIHNDVNNLNDMMLICGFKEDDCQKWTHLVKGNDYHKYAKCVSNEEYKQCLTISTKKSNSDDSKLQTSLIIGIVVSVLVGVIIIFVVTLVLIKRNKNRHYKMDYLTDADIDLQENLNDD</sequence>
<protein>
    <submittedName>
        <fullName evidence="4">Uncharacterized protein</fullName>
    </submittedName>
</protein>
<reference evidence="4" key="1">
    <citation type="submission" date="2016-10" db="EMBL/GenBank/DDBJ databases">
        <authorList>
            <person name="Benchimol M."/>
            <person name="Almeida L.G."/>
            <person name="Vasconcelos A.T."/>
            <person name="Perreira-Neves A."/>
            <person name="Rosa I.A."/>
            <person name="Tasca T."/>
            <person name="Bogo M.R."/>
            <person name="de Souza W."/>
        </authorList>
    </citation>
    <scope>NUCLEOTIDE SEQUENCE [LARGE SCALE GENOMIC DNA]</scope>
    <source>
        <strain evidence="4">K</strain>
    </source>
</reference>
<keyword evidence="2" id="KW-0812">Transmembrane</keyword>
<keyword evidence="2" id="KW-0472">Membrane</keyword>
<evidence type="ECO:0000256" key="3">
    <source>
        <dbReference type="SAM" id="SignalP"/>
    </source>
</evidence>
<dbReference type="GeneID" id="94833585"/>
<name>A0A1J4KV02_9EUKA</name>
<gene>
    <name evidence="4" type="ORF">TRFO_16278</name>
</gene>
<dbReference type="RefSeq" id="XP_068366654.1">
    <property type="nucleotide sequence ID" value="XM_068498881.1"/>
</dbReference>
<evidence type="ECO:0000256" key="1">
    <source>
        <dbReference type="SAM" id="MobiDB-lite"/>
    </source>
</evidence>
<comment type="caution">
    <text evidence="4">The sequence shown here is derived from an EMBL/GenBank/DDBJ whole genome shotgun (WGS) entry which is preliminary data.</text>
</comment>
<dbReference type="EMBL" id="MLAK01000510">
    <property type="protein sequence ID" value="OHT13518.1"/>
    <property type="molecule type" value="Genomic_DNA"/>
</dbReference>
<dbReference type="Proteomes" id="UP000179807">
    <property type="component" value="Unassembled WGS sequence"/>
</dbReference>